<dbReference type="PROSITE" id="PS50878">
    <property type="entry name" value="RT_POL"/>
    <property type="match status" value="1"/>
</dbReference>
<reference evidence="2 3" key="1">
    <citation type="submission" date="2024-01" db="EMBL/GenBank/DDBJ databases">
        <title>The complete chloroplast genome sequence of Lithospermum erythrorhizon: insights into the phylogenetic relationship among Boraginaceae species and the maternal lineages of purple gromwells.</title>
        <authorList>
            <person name="Okada T."/>
            <person name="Watanabe K."/>
        </authorList>
    </citation>
    <scope>NUCLEOTIDE SEQUENCE [LARGE SCALE GENOMIC DNA]</scope>
</reference>
<protein>
    <recommendedName>
        <fullName evidence="1">Reverse transcriptase domain-containing protein</fullName>
    </recommendedName>
</protein>
<evidence type="ECO:0000313" key="2">
    <source>
        <dbReference type="EMBL" id="GAA0169726.1"/>
    </source>
</evidence>
<evidence type="ECO:0000259" key="1">
    <source>
        <dbReference type="PROSITE" id="PS50878"/>
    </source>
</evidence>
<dbReference type="InterPro" id="IPR000477">
    <property type="entry name" value="RT_dom"/>
</dbReference>
<name>A0AAV3R336_LITER</name>
<sequence>MLKAYDRIEWNFLRVMLIRVRFSSHWVTLIMNYVESVTYSLLINGDQVGYITPGRGLRQGDPLSPYVFIICMEGLISLLKEACSAGELQGIKVGPSVDPMTHLMFVGDTLLLGCATLSETAKFKSILDTYKSWSGQLVNAQKSTLLFSPNVSGTTRATILEILGMTEVNSHGKYLGLSTTIGSSKKEVFSNIIDRVEAKVVNWKPRLLSTAAKEAWKLITEPNSPLSQVYKDRYFPRTSFWAAELGPKLSYTWPSILSVRDLICKGIEWKLASGSNIREDFHDITVADLIDSEIDLWKINFVRSLFYSIDSDAILQIPLSKLDGTDSLLWTNSRYGIFTVKSAYQLAYKQNQSMQGNASSSSSGQKFFSQIWTNKIPRRIGHFLFEALHNRLPTTDNIIKRQV</sequence>
<dbReference type="InterPro" id="IPR043502">
    <property type="entry name" value="DNA/RNA_pol_sf"/>
</dbReference>
<proteinExistence type="predicted"/>
<dbReference type="PANTHER" id="PTHR33116">
    <property type="entry name" value="REVERSE TRANSCRIPTASE ZINC-BINDING DOMAIN-CONTAINING PROTEIN-RELATED-RELATED"/>
    <property type="match status" value="1"/>
</dbReference>
<gene>
    <name evidence="2" type="ORF">LIER_24143</name>
</gene>
<comment type="caution">
    <text evidence="2">The sequence shown here is derived from an EMBL/GenBank/DDBJ whole genome shotgun (WGS) entry which is preliminary data.</text>
</comment>
<dbReference type="AlphaFoldDB" id="A0AAV3R336"/>
<dbReference type="Pfam" id="PF00078">
    <property type="entry name" value="RVT_1"/>
    <property type="match status" value="1"/>
</dbReference>
<accession>A0AAV3R336</accession>
<dbReference type="Pfam" id="PF13966">
    <property type="entry name" value="zf-RVT"/>
    <property type="match status" value="1"/>
</dbReference>
<feature type="domain" description="Reverse transcriptase" evidence="1">
    <location>
        <begin position="1"/>
        <end position="179"/>
    </location>
</feature>
<dbReference type="InterPro" id="IPR026960">
    <property type="entry name" value="RVT-Znf"/>
</dbReference>
<evidence type="ECO:0000313" key="3">
    <source>
        <dbReference type="Proteomes" id="UP001454036"/>
    </source>
</evidence>
<keyword evidence="3" id="KW-1185">Reference proteome</keyword>
<dbReference type="Proteomes" id="UP001454036">
    <property type="component" value="Unassembled WGS sequence"/>
</dbReference>
<dbReference type="EMBL" id="BAABME010006952">
    <property type="protein sequence ID" value="GAA0169726.1"/>
    <property type="molecule type" value="Genomic_DNA"/>
</dbReference>
<dbReference type="PANTHER" id="PTHR33116:SF86">
    <property type="entry name" value="REVERSE TRANSCRIPTASE DOMAIN-CONTAINING PROTEIN"/>
    <property type="match status" value="1"/>
</dbReference>
<organism evidence="2 3">
    <name type="scientific">Lithospermum erythrorhizon</name>
    <name type="common">Purple gromwell</name>
    <name type="synonym">Lithospermum officinale var. erythrorhizon</name>
    <dbReference type="NCBI Taxonomy" id="34254"/>
    <lineage>
        <taxon>Eukaryota</taxon>
        <taxon>Viridiplantae</taxon>
        <taxon>Streptophyta</taxon>
        <taxon>Embryophyta</taxon>
        <taxon>Tracheophyta</taxon>
        <taxon>Spermatophyta</taxon>
        <taxon>Magnoliopsida</taxon>
        <taxon>eudicotyledons</taxon>
        <taxon>Gunneridae</taxon>
        <taxon>Pentapetalae</taxon>
        <taxon>asterids</taxon>
        <taxon>lamiids</taxon>
        <taxon>Boraginales</taxon>
        <taxon>Boraginaceae</taxon>
        <taxon>Boraginoideae</taxon>
        <taxon>Lithospermeae</taxon>
        <taxon>Lithospermum</taxon>
    </lineage>
</organism>
<dbReference type="SUPFAM" id="SSF56672">
    <property type="entry name" value="DNA/RNA polymerases"/>
    <property type="match status" value="1"/>
</dbReference>